<dbReference type="GeneID" id="41591675"/>
<dbReference type="Pfam" id="PF05942">
    <property type="entry name" value="PaREP1"/>
    <property type="match status" value="1"/>
</dbReference>
<dbReference type="OrthoDB" id="43833at2157"/>
<evidence type="ECO:0000313" key="2">
    <source>
        <dbReference type="Proteomes" id="UP000193404"/>
    </source>
</evidence>
<evidence type="ECO:0000313" key="1">
    <source>
        <dbReference type="EMBL" id="ARM76676.1"/>
    </source>
</evidence>
<dbReference type="InterPro" id="IPR010268">
    <property type="entry name" value="PaREP1"/>
</dbReference>
<accession>A0A1W6K2C8</accession>
<name>A0A1W6K2C8_9CREN</name>
<dbReference type="EMBL" id="CP020477">
    <property type="protein sequence ID" value="ARM76676.1"/>
    <property type="molecule type" value="Genomic_DNA"/>
</dbReference>
<reference evidence="1 2" key="1">
    <citation type="submission" date="2017-03" db="EMBL/GenBank/DDBJ databases">
        <title>Sulfur activation and transportation mechanism of thermophilic Archaea Acidianus manzaensis YN-25.</title>
        <authorList>
            <person name="Ma Y."/>
            <person name="Yang Y."/>
            <person name="Xia J."/>
        </authorList>
    </citation>
    <scope>NUCLEOTIDE SEQUENCE [LARGE SCALE GENOMIC DNA]</scope>
    <source>
        <strain evidence="1 2">YN-25</strain>
    </source>
</reference>
<sequence>MKQFSTAKFEEEIARKFLEENLIRNSAGKTYQSWKALVAAFASKNREKLKSLFQGKVRIKGGKKVEKVDWIIAVMPSTVLKIVAQTIGGKIDVYTNLALLIHSYQYNGPDSQGILSPYINDESAKADIVKLLDIINEILKEEGVKE</sequence>
<proteinExistence type="predicted"/>
<dbReference type="KEGG" id="aman:B6F84_12085"/>
<gene>
    <name evidence="1" type="ORF">B6F84_12085</name>
</gene>
<dbReference type="Proteomes" id="UP000193404">
    <property type="component" value="Chromosome"/>
</dbReference>
<protein>
    <recommendedName>
        <fullName evidence="3">PaREP1 family protein</fullName>
    </recommendedName>
</protein>
<evidence type="ECO:0008006" key="3">
    <source>
        <dbReference type="Google" id="ProtNLM"/>
    </source>
</evidence>
<keyword evidence="2" id="KW-1185">Reference proteome</keyword>
<dbReference type="RefSeq" id="WP_148692471.1">
    <property type="nucleotide sequence ID" value="NZ_CP020477.1"/>
</dbReference>
<dbReference type="AlphaFoldDB" id="A0A1W6K2C8"/>
<dbReference type="STRING" id="282676.B6F84_12085"/>
<organism evidence="1 2">
    <name type="scientific">Acidianus manzaensis</name>
    <dbReference type="NCBI Taxonomy" id="282676"/>
    <lineage>
        <taxon>Archaea</taxon>
        <taxon>Thermoproteota</taxon>
        <taxon>Thermoprotei</taxon>
        <taxon>Sulfolobales</taxon>
        <taxon>Sulfolobaceae</taxon>
        <taxon>Acidianus</taxon>
    </lineage>
</organism>